<protein>
    <submittedName>
        <fullName evidence="1">Uncharacterized protein</fullName>
    </submittedName>
</protein>
<evidence type="ECO:0000313" key="1">
    <source>
        <dbReference type="EMBL" id="WUQ82600.1"/>
    </source>
</evidence>
<reference evidence="1" key="1">
    <citation type="submission" date="2022-10" db="EMBL/GenBank/DDBJ databases">
        <title>The complete genomes of actinobacterial strains from the NBC collection.</title>
        <authorList>
            <person name="Joergensen T.S."/>
            <person name="Alvarez Arevalo M."/>
            <person name="Sterndorff E.B."/>
            <person name="Faurdal D."/>
            <person name="Vuksanovic O."/>
            <person name="Mourched A.-S."/>
            <person name="Charusanti P."/>
            <person name="Shaw S."/>
            <person name="Blin K."/>
            <person name="Weber T."/>
        </authorList>
    </citation>
    <scope>NUCLEOTIDE SEQUENCE</scope>
    <source>
        <strain evidence="1">NBC_00222</strain>
    </source>
</reference>
<evidence type="ECO:0000313" key="3">
    <source>
        <dbReference type="Proteomes" id="UP001432222"/>
    </source>
</evidence>
<organism evidence="1 3">
    <name type="scientific">Kitasatospora purpeofusca</name>
    <dbReference type="NCBI Taxonomy" id="67352"/>
    <lineage>
        <taxon>Bacteria</taxon>
        <taxon>Bacillati</taxon>
        <taxon>Actinomycetota</taxon>
        <taxon>Actinomycetes</taxon>
        <taxon>Kitasatosporales</taxon>
        <taxon>Streptomycetaceae</taxon>
        <taxon>Kitasatospora</taxon>
    </lineage>
</organism>
<proteinExistence type="predicted"/>
<dbReference type="RefSeq" id="WP_328953654.1">
    <property type="nucleotide sequence ID" value="NZ_CP108110.1"/>
</dbReference>
<name>A0ABZ1TUI0_9ACTN</name>
<keyword evidence="3" id="KW-1185">Reference proteome</keyword>
<accession>A0ABZ1TUI0</accession>
<gene>
    <name evidence="1" type="ORF">OHA16_06150</name>
    <name evidence="2" type="ORF">OHA16_12140</name>
</gene>
<dbReference type="EMBL" id="CP108110">
    <property type="protein sequence ID" value="WUQ82600.1"/>
    <property type="molecule type" value="Genomic_DNA"/>
</dbReference>
<dbReference type="Proteomes" id="UP001432222">
    <property type="component" value="Chromosome"/>
</dbReference>
<dbReference type="EMBL" id="CP108110">
    <property type="protein sequence ID" value="WUQ83653.1"/>
    <property type="molecule type" value="Genomic_DNA"/>
</dbReference>
<sequence length="104" mass="11020">MPVDLIKAAALPQQFTAIVADYDTAASDEYPCAYCGGKLEAAAPLWFNVRRGPDGTPVLDVYGVGIESSTVSCAECGREASIEMDRKITTAMGPWDDALSGMEV</sequence>
<evidence type="ECO:0000313" key="2">
    <source>
        <dbReference type="EMBL" id="WUQ83653.1"/>
    </source>
</evidence>